<dbReference type="AlphaFoldDB" id="A0A6C0DA55"/>
<dbReference type="EMBL" id="MN739558">
    <property type="protein sequence ID" value="QHT13064.1"/>
    <property type="molecule type" value="Genomic_DNA"/>
</dbReference>
<dbReference type="Gene3D" id="3.90.550.20">
    <property type="match status" value="1"/>
</dbReference>
<sequence length="522" mass="60808">MIPKRIVQTWETKDISPEFQVIIDTWKNLNPGYEYYLFDKDERYAFIQKHFNSIILEAYDLLNPGANKSDFFRYCYLYIEGGVATDLDTLCLGKIDDFVDGIEFMTSIDLNSHPAEPTYNLALGTVMAVIPKHPIMMNCIQLIVKNVRGRIFPPSRLDFTGPGILGRGVNLYLGNAETTSFIGKEGIHRGDYGNIHFLKFEKGTEYFKDVKGNILGQNKNGNHELVRLYENECRSVKQYVSWCGCPIEYIYKPIQRKNIVLMSYGQFRNYENNLVNTLKALEPVLKTHNVHIFILSDKQAGGNYSPENEMAIRKILDGFYVNVWFDYVENHPMMEEKETAEKYYSTIKNTNGSNPFVPNLIYRRYLLNKLKNEYLEKNQIHIDLTIYCRLFDMNISPNLSFDEISEQVDKCYQDTSILYGSSDTFFIGSSSAMDYLFSLAMKIKNGELYHDIWEDPKCVEFISSMDYALSQYKATYSPEIQFISHMFYSSFRYINMRVDFTNPGSELNRSCMYHVRLDPQRK</sequence>
<name>A0A6C0DA55_9ZZZZ</name>
<dbReference type="GO" id="GO:0000136">
    <property type="term" value="C:mannan polymerase complex"/>
    <property type="evidence" value="ECO:0007669"/>
    <property type="project" value="TreeGrafter"/>
</dbReference>
<dbReference type="InterPro" id="IPR039367">
    <property type="entry name" value="Och1-like"/>
</dbReference>
<proteinExistence type="predicted"/>
<evidence type="ECO:0008006" key="2">
    <source>
        <dbReference type="Google" id="ProtNLM"/>
    </source>
</evidence>
<organism evidence="1">
    <name type="scientific">viral metagenome</name>
    <dbReference type="NCBI Taxonomy" id="1070528"/>
    <lineage>
        <taxon>unclassified sequences</taxon>
        <taxon>metagenomes</taxon>
        <taxon>organismal metagenomes</taxon>
    </lineage>
</organism>
<dbReference type="GO" id="GO:0000009">
    <property type="term" value="F:alpha-1,6-mannosyltransferase activity"/>
    <property type="evidence" value="ECO:0007669"/>
    <property type="project" value="InterPro"/>
</dbReference>
<dbReference type="Pfam" id="PF04488">
    <property type="entry name" value="Gly_transf_sug"/>
    <property type="match status" value="1"/>
</dbReference>
<dbReference type="InterPro" id="IPR007577">
    <property type="entry name" value="GlycoTrfase_DXD_sugar-bd_CS"/>
</dbReference>
<dbReference type="InterPro" id="IPR029044">
    <property type="entry name" value="Nucleotide-diphossugar_trans"/>
</dbReference>
<evidence type="ECO:0000313" key="1">
    <source>
        <dbReference type="EMBL" id="QHT13064.1"/>
    </source>
</evidence>
<dbReference type="GO" id="GO:0006487">
    <property type="term" value="P:protein N-linked glycosylation"/>
    <property type="evidence" value="ECO:0007669"/>
    <property type="project" value="TreeGrafter"/>
</dbReference>
<dbReference type="PANTHER" id="PTHR31834">
    <property type="entry name" value="INITIATION-SPECIFIC ALPHA-1,6-MANNOSYLTRANSFERASE"/>
    <property type="match status" value="1"/>
</dbReference>
<accession>A0A6C0DA55</accession>
<reference evidence="1" key="1">
    <citation type="journal article" date="2020" name="Nature">
        <title>Giant virus diversity and host interactions through global metagenomics.</title>
        <authorList>
            <person name="Schulz F."/>
            <person name="Roux S."/>
            <person name="Paez-Espino D."/>
            <person name="Jungbluth S."/>
            <person name="Walsh D.A."/>
            <person name="Denef V.J."/>
            <person name="McMahon K.D."/>
            <person name="Konstantinidis K.T."/>
            <person name="Eloe-Fadrosh E.A."/>
            <person name="Kyrpides N.C."/>
            <person name="Woyke T."/>
        </authorList>
    </citation>
    <scope>NUCLEOTIDE SEQUENCE</scope>
    <source>
        <strain evidence="1">GVMAG-M-3300023174-130</strain>
    </source>
</reference>
<dbReference type="PANTHER" id="PTHR31834:SF1">
    <property type="entry name" value="INITIATION-SPECIFIC ALPHA-1,6-MANNOSYLTRANSFERASE"/>
    <property type="match status" value="1"/>
</dbReference>
<protein>
    <recommendedName>
        <fullName evidence="2">Glycosyltransferase</fullName>
    </recommendedName>
</protein>
<dbReference type="SUPFAM" id="SSF53448">
    <property type="entry name" value="Nucleotide-diphospho-sugar transferases"/>
    <property type="match status" value="1"/>
</dbReference>